<dbReference type="Gene3D" id="3.30.70.380">
    <property type="entry name" value="Ferrodoxin-fold anticodon-binding domain"/>
    <property type="match status" value="1"/>
</dbReference>
<evidence type="ECO:0000256" key="13">
    <source>
        <dbReference type="ARBA" id="ARBA00023146"/>
    </source>
</evidence>
<dbReference type="GO" id="GO:0000287">
    <property type="term" value="F:magnesium ion binding"/>
    <property type="evidence" value="ECO:0007669"/>
    <property type="project" value="UniProtKB-UniRule"/>
</dbReference>
<dbReference type="Gene3D" id="3.30.930.10">
    <property type="entry name" value="Bira Bifunctional Protein, Domain 2"/>
    <property type="match status" value="1"/>
</dbReference>
<dbReference type="PROSITE" id="PS50886">
    <property type="entry name" value="TRBD"/>
    <property type="match status" value="1"/>
</dbReference>
<evidence type="ECO:0000259" key="18">
    <source>
        <dbReference type="PROSITE" id="PS51447"/>
    </source>
</evidence>
<dbReference type="InterPro" id="IPR045060">
    <property type="entry name" value="Phe-tRNA-ligase_IIc_bsu"/>
</dbReference>
<dbReference type="Pfam" id="PF03147">
    <property type="entry name" value="FDX-ACB"/>
    <property type="match status" value="1"/>
</dbReference>
<evidence type="ECO:0000313" key="20">
    <source>
        <dbReference type="EMBL" id="EGO62395.1"/>
    </source>
</evidence>
<dbReference type="FunFam" id="3.50.40.10:FF:000001">
    <property type="entry name" value="Phenylalanine--tRNA ligase beta subunit"/>
    <property type="match status" value="1"/>
</dbReference>
<dbReference type="InterPro" id="IPR020825">
    <property type="entry name" value="Phe-tRNA_synthase-like_B3/B4"/>
</dbReference>
<organism evidence="20 21">
    <name type="scientific">Acetonema longum DSM 6540</name>
    <dbReference type="NCBI Taxonomy" id="1009370"/>
    <lineage>
        <taxon>Bacteria</taxon>
        <taxon>Bacillati</taxon>
        <taxon>Bacillota</taxon>
        <taxon>Negativicutes</taxon>
        <taxon>Acetonemataceae</taxon>
        <taxon>Acetonema</taxon>
    </lineage>
</organism>
<dbReference type="STRING" id="1009370.ALO_18225"/>
<feature type="domain" description="TRNA-binding" evidence="17">
    <location>
        <begin position="39"/>
        <end position="153"/>
    </location>
</feature>
<dbReference type="InterPro" id="IPR005121">
    <property type="entry name" value="Fdx_antiC-bd"/>
</dbReference>
<evidence type="ECO:0000256" key="8">
    <source>
        <dbReference type="ARBA" id="ARBA00022741"/>
    </source>
</evidence>
<evidence type="ECO:0000256" key="15">
    <source>
        <dbReference type="HAMAP-Rule" id="MF_00283"/>
    </source>
</evidence>
<dbReference type="eggNOG" id="COG0072">
    <property type="taxonomic scope" value="Bacteria"/>
</dbReference>
<evidence type="ECO:0000256" key="12">
    <source>
        <dbReference type="ARBA" id="ARBA00022917"/>
    </source>
</evidence>
<dbReference type="CDD" id="cd02796">
    <property type="entry name" value="tRNA_bind_bactPheRS"/>
    <property type="match status" value="1"/>
</dbReference>
<dbReference type="GO" id="GO:0009328">
    <property type="term" value="C:phenylalanine-tRNA ligase complex"/>
    <property type="evidence" value="ECO:0007669"/>
    <property type="project" value="TreeGrafter"/>
</dbReference>
<keyword evidence="4 15" id="KW-0963">Cytoplasm</keyword>
<dbReference type="EMBL" id="AFGF01000221">
    <property type="protein sequence ID" value="EGO62395.1"/>
    <property type="molecule type" value="Genomic_DNA"/>
</dbReference>
<dbReference type="InterPro" id="IPR036690">
    <property type="entry name" value="Fdx_antiC-bd_sf"/>
</dbReference>
<dbReference type="GO" id="GO:0004826">
    <property type="term" value="F:phenylalanine-tRNA ligase activity"/>
    <property type="evidence" value="ECO:0007669"/>
    <property type="project" value="UniProtKB-UniRule"/>
</dbReference>
<dbReference type="Pfam" id="PF03484">
    <property type="entry name" value="B5"/>
    <property type="match status" value="1"/>
</dbReference>
<dbReference type="PANTHER" id="PTHR10947:SF0">
    <property type="entry name" value="PHENYLALANINE--TRNA LIGASE BETA SUBUNIT"/>
    <property type="match status" value="1"/>
</dbReference>
<dbReference type="InterPro" id="IPR009061">
    <property type="entry name" value="DNA-bd_dom_put_sf"/>
</dbReference>
<sequence length="809" mass="88788">MRASIQWLKDYVDFEQTPQELADMLTMAGVPVEHIEYLGEGISQVVTGKILQVAPHPNADKLVVVKVDTGTQTLTICTGATNVRQGQVVPVALVGAKLPGGKEIGHTNLRGIDSAGMLCSAEELKLDKKTLSPDAKDGILTLPGDTPVGKDIREVLGLDDVVLEFELTANRADCFSVLGLAREVAVLTKGSLKKPILNLREAGRDKTVNLASVTIEEPGLCSRFVARLLQDVKIGPSPVWMQQRIRAAGMRPINNIVDVTNFVMLELGQPMHAYDYNLLAKHSIIVRKAQPGEKITTLDGTKRELAPDMLVIADAFQAVGVAGVMGGLATEVTANTQTVLLEAASFHPVSIRRASRALGLRSEASGRFERGTDTVNTIRAVDRAAKLLEEMGACKVCPTVIDQYPSLALPKQVEFTPQQVNEYLGTDIDRNTMLGILQRLEFEVDTKGDSILVTVPSWRGDVTGLADICEEVARITGYDNIAATTPAGNVKRGEQSYRQQIIDVIQDVLAGQGFHEVISFSFTHPAILDKLQIPEYSELRRFIPVLNPITEELPVLRTTLMGGILETISRNVSRKNEDLKIYEIGAVYLPPSLPLKNQPQEPVMLCGALMGRRYGSEWSQAKDLVDFYDAKGTLEIMLDRLGITDYQVDVTEHYGMHPGKTAVLRKNGVDLAFVGEVHPKVLQAFDLNRKVYMFECNISAIVNTSRLIGRYQALPRFPAIARDLAIVLPDTVEALDVARKIQESGGDLLQSVRLFDVYTGGQIQSGFRSLAFSLTFRAPDRTLTDEEIEQHYRSVIDQLEASFGAKLRV</sequence>
<keyword evidence="9 15" id="KW-0067">ATP-binding</keyword>
<dbReference type="CDD" id="cd00769">
    <property type="entry name" value="PheRS_beta_core"/>
    <property type="match status" value="1"/>
</dbReference>
<reference evidence="20 21" key="1">
    <citation type="journal article" date="2011" name="EMBO J.">
        <title>Structural diversity of bacterial flagellar motors.</title>
        <authorList>
            <person name="Chen S."/>
            <person name="Beeby M."/>
            <person name="Murphy G.E."/>
            <person name="Leadbetter J.R."/>
            <person name="Hendrixson D.R."/>
            <person name="Briegel A."/>
            <person name="Li Z."/>
            <person name="Shi J."/>
            <person name="Tocheva E.I."/>
            <person name="Muller A."/>
            <person name="Dobro M.J."/>
            <person name="Jensen G.J."/>
        </authorList>
    </citation>
    <scope>NUCLEOTIDE SEQUENCE [LARGE SCALE GENOMIC DNA]</scope>
    <source>
        <strain evidence="20 21">DSM 6540</strain>
    </source>
</reference>
<dbReference type="InterPro" id="IPR012340">
    <property type="entry name" value="NA-bd_OB-fold"/>
</dbReference>
<keyword evidence="8 15" id="KW-0547">Nucleotide-binding</keyword>
<dbReference type="Pfam" id="PF03483">
    <property type="entry name" value="B3_4"/>
    <property type="match status" value="1"/>
</dbReference>
<evidence type="ECO:0000256" key="9">
    <source>
        <dbReference type="ARBA" id="ARBA00022840"/>
    </source>
</evidence>
<accession>F7NNF4</accession>
<feature type="binding site" evidence="15">
    <location>
        <position position="471"/>
    </location>
    <ligand>
        <name>Mg(2+)</name>
        <dbReference type="ChEBI" id="CHEBI:18420"/>
        <note>shared with alpha subunit</note>
    </ligand>
</feature>
<dbReference type="InterPro" id="IPR045864">
    <property type="entry name" value="aa-tRNA-synth_II/BPL/LPL"/>
</dbReference>
<keyword evidence="6 15" id="KW-0436">Ligase</keyword>
<dbReference type="SMART" id="SM00874">
    <property type="entry name" value="B5"/>
    <property type="match status" value="1"/>
</dbReference>
<dbReference type="NCBIfam" id="TIGR00472">
    <property type="entry name" value="pheT_bact"/>
    <property type="match status" value="1"/>
</dbReference>
<comment type="caution">
    <text evidence="20">The sequence shown here is derived from an EMBL/GenBank/DDBJ whole genome shotgun (WGS) entry which is preliminary data.</text>
</comment>
<gene>
    <name evidence="15" type="primary">pheT</name>
    <name evidence="20" type="ORF">ALO_18225</name>
</gene>
<evidence type="ECO:0000313" key="21">
    <source>
        <dbReference type="Proteomes" id="UP000003240"/>
    </source>
</evidence>
<comment type="subunit">
    <text evidence="3 15">Tetramer of two alpha and two beta subunits.</text>
</comment>
<evidence type="ECO:0000256" key="3">
    <source>
        <dbReference type="ARBA" id="ARBA00011209"/>
    </source>
</evidence>
<dbReference type="InterPro" id="IPR004532">
    <property type="entry name" value="Phe-tRNA-ligase_IIc_bsu_bact"/>
</dbReference>
<dbReference type="SUPFAM" id="SSF54991">
    <property type="entry name" value="Anticodon-binding domain of PheRS"/>
    <property type="match status" value="1"/>
</dbReference>
<dbReference type="NCBIfam" id="NF045760">
    <property type="entry name" value="YtpR"/>
    <property type="match status" value="1"/>
</dbReference>
<comment type="cofactor">
    <cofactor evidence="15">
        <name>Mg(2+)</name>
        <dbReference type="ChEBI" id="CHEBI:18420"/>
    </cofactor>
    <text evidence="15">Binds 2 magnesium ions per tetramer.</text>
</comment>
<dbReference type="GO" id="GO:0000049">
    <property type="term" value="F:tRNA binding"/>
    <property type="evidence" value="ECO:0007669"/>
    <property type="project" value="UniProtKB-UniRule"/>
</dbReference>
<feature type="domain" description="FDX-ACB" evidence="18">
    <location>
        <begin position="715"/>
        <end position="808"/>
    </location>
</feature>
<evidence type="ECO:0000256" key="4">
    <source>
        <dbReference type="ARBA" id="ARBA00022490"/>
    </source>
</evidence>
<dbReference type="FunFam" id="3.30.70.380:FF:000001">
    <property type="entry name" value="Phenylalanine--tRNA ligase beta subunit"/>
    <property type="match status" value="1"/>
</dbReference>
<dbReference type="SUPFAM" id="SSF55681">
    <property type="entry name" value="Class II aaRS and biotin synthetases"/>
    <property type="match status" value="1"/>
</dbReference>
<proteinExistence type="inferred from homology"/>
<dbReference type="RefSeq" id="WP_004098614.1">
    <property type="nucleotide sequence ID" value="NZ_AFGF01000221.1"/>
</dbReference>
<evidence type="ECO:0000256" key="14">
    <source>
        <dbReference type="ARBA" id="ARBA00049255"/>
    </source>
</evidence>
<evidence type="ECO:0000259" key="17">
    <source>
        <dbReference type="PROSITE" id="PS50886"/>
    </source>
</evidence>
<dbReference type="GO" id="GO:0140096">
    <property type="term" value="F:catalytic activity, acting on a protein"/>
    <property type="evidence" value="ECO:0007669"/>
    <property type="project" value="UniProtKB-ARBA"/>
</dbReference>
<keyword evidence="21" id="KW-1185">Reference proteome</keyword>
<dbReference type="InterPro" id="IPR041616">
    <property type="entry name" value="PheRS_beta_core"/>
</dbReference>
<dbReference type="Gene3D" id="2.40.50.140">
    <property type="entry name" value="Nucleic acid-binding proteins"/>
    <property type="match status" value="1"/>
</dbReference>
<dbReference type="OrthoDB" id="9805455at2"/>
<dbReference type="SMART" id="SM00873">
    <property type="entry name" value="B3_4"/>
    <property type="match status" value="1"/>
</dbReference>
<comment type="subcellular location">
    <subcellularLocation>
        <location evidence="1 15">Cytoplasm</location>
    </subcellularLocation>
</comment>
<dbReference type="SUPFAM" id="SSF46955">
    <property type="entry name" value="Putative DNA-binding domain"/>
    <property type="match status" value="1"/>
</dbReference>
<dbReference type="Pfam" id="PF17759">
    <property type="entry name" value="tRNA_synthFbeta"/>
    <property type="match status" value="1"/>
</dbReference>
<evidence type="ECO:0000256" key="5">
    <source>
        <dbReference type="ARBA" id="ARBA00022555"/>
    </source>
</evidence>
<dbReference type="GO" id="GO:0016740">
    <property type="term" value="F:transferase activity"/>
    <property type="evidence" value="ECO:0007669"/>
    <property type="project" value="UniProtKB-ARBA"/>
</dbReference>
<keyword evidence="11 16" id="KW-0694">RNA-binding</keyword>
<dbReference type="PROSITE" id="PS51447">
    <property type="entry name" value="FDX_ACB"/>
    <property type="match status" value="1"/>
</dbReference>
<dbReference type="SMART" id="SM00896">
    <property type="entry name" value="FDX-ACB"/>
    <property type="match status" value="1"/>
</dbReference>
<dbReference type="SUPFAM" id="SSF56037">
    <property type="entry name" value="PheT/TilS domain"/>
    <property type="match status" value="1"/>
</dbReference>
<evidence type="ECO:0000256" key="7">
    <source>
        <dbReference type="ARBA" id="ARBA00022723"/>
    </source>
</evidence>
<dbReference type="HAMAP" id="MF_00283">
    <property type="entry name" value="Phe_tRNA_synth_beta1"/>
    <property type="match status" value="1"/>
</dbReference>
<dbReference type="AlphaFoldDB" id="F7NNF4"/>
<keyword evidence="10 15" id="KW-0460">Magnesium</keyword>
<dbReference type="InterPro" id="IPR033714">
    <property type="entry name" value="tRNA_bind_bactPheRS"/>
</dbReference>
<evidence type="ECO:0000256" key="11">
    <source>
        <dbReference type="ARBA" id="ARBA00022884"/>
    </source>
</evidence>
<feature type="binding site" evidence="15">
    <location>
        <position position="461"/>
    </location>
    <ligand>
        <name>Mg(2+)</name>
        <dbReference type="ChEBI" id="CHEBI:18420"/>
        <note>shared with alpha subunit</note>
    </ligand>
</feature>
<keyword evidence="12 15" id="KW-0648">Protein biosynthesis</keyword>
<dbReference type="InterPro" id="IPR002547">
    <property type="entry name" value="tRNA-bd_dom"/>
</dbReference>
<dbReference type="InterPro" id="IPR005147">
    <property type="entry name" value="tRNA_synthase_B5-dom"/>
</dbReference>
<dbReference type="PANTHER" id="PTHR10947">
    <property type="entry name" value="PHENYLALANYL-TRNA SYNTHETASE BETA CHAIN AND LEUCINE-RICH REPEAT-CONTAINING PROTEIN 47"/>
    <property type="match status" value="1"/>
</dbReference>
<dbReference type="Gene3D" id="3.50.40.10">
    <property type="entry name" value="Phenylalanyl-trna Synthetase, Chain B, domain 3"/>
    <property type="match status" value="1"/>
</dbReference>
<dbReference type="PROSITE" id="PS51483">
    <property type="entry name" value="B5"/>
    <property type="match status" value="1"/>
</dbReference>
<name>F7NNF4_9FIRM</name>
<dbReference type="EC" id="6.1.1.20" evidence="15"/>
<keyword evidence="7 15" id="KW-0479">Metal-binding</keyword>
<feature type="domain" description="B5" evidence="19">
    <location>
        <begin position="408"/>
        <end position="483"/>
    </location>
</feature>
<feature type="binding site" evidence="15">
    <location>
        <position position="470"/>
    </location>
    <ligand>
        <name>Mg(2+)</name>
        <dbReference type="ChEBI" id="CHEBI:18420"/>
        <note>shared with alpha subunit</note>
    </ligand>
</feature>
<evidence type="ECO:0000256" key="2">
    <source>
        <dbReference type="ARBA" id="ARBA00008653"/>
    </source>
</evidence>
<keyword evidence="13 15" id="KW-0030">Aminoacyl-tRNA synthetase</keyword>
<comment type="catalytic activity">
    <reaction evidence="14 15">
        <text>tRNA(Phe) + L-phenylalanine + ATP = L-phenylalanyl-tRNA(Phe) + AMP + diphosphate + H(+)</text>
        <dbReference type="Rhea" id="RHEA:19413"/>
        <dbReference type="Rhea" id="RHEA-COMP:9668"/>
        <dbReference type="Rhea" id="RHEA-COMP:9699"/>
        <dbReference type="ChEBI" id="CHEBI:15378"/>
        <dbReference type="ChEBI" id="CHEBI:30616"/>
        <dbReference type="ChEBI" id="CHEBI:33019"/>
        <dbReference type="ChEBI" id="CHEBI:58095"/>
        <dbReference type="ChEBI" id="CHEBI:78442"/>
        <dbReference type="ChEBI" id="CHEBI:78531"/>
        <dbReference type="ChEBI" id="CHEBI:456215"/>
        <dbReference type="EC" id="6.1.1.20"/>
    </reaction>
</comment>
<dbReference type="SUPFAM" id="SSF50249">
    <property type="entry name" value="Nucleic acid-binding proteins"/>
    <property type="match status" value="1"/>
</dbReference>
<keyword evidence="5 16" id="KW-0820">tRNA-binding</keyword>
<dbReference type="FunFam" id="2.40.50.140:FF:000045">
    <property type="entry name" value="Phenylalanine--tRNA ligase beta subunit"/>
    <property type="match status" value="1"/>
</dbReference>
<dbReference type="Proteomes" id="UP000003240">
    <property type="component" value="Unassembled WGS sequence"/>
</dbReference>
<evidence type="ECO:0000256" key="16">
    <source>
        <dbReference type="PROSITE-ProRule" id="PRU00209"/>
    </source>
</evidence>
<feature type="binding site" evidence="15">
    <location>
        <position position="467"/>
    </location>
    <ligand>
        <name>Mg(2+)</name>
        <dbReference type="ChEBI" id="CHEBI:18420"/>
        <note>shared with alpha subunit</note>
    </ligand>
</feature>
<dbReference type="Pfam" id="PF01588">
    <property type="entry name" value="tRNA_bind"/>
    <property type="match status" value="1"/>
</dbReference>
<dbReference type="GO" id="GO:0006432">
    <property type="term" value="P:phenylalanyl-tRNA aminoacylation"/>
    <property type="evidence" value="ECO:0007669"/>
    <property type="project" value="UniProtKB-UniRule"/>
</dbReference>
<evidence type="ECO:0000256" key="10">
    <source>
        <dbReference type="ARBA" id="ARBA00022842"/>
    </source>
</evidence>
<protein>
    <recommendedName>
        <fullName evidence="15">Phenylalanine--tRNA ligase beta subunit</fullName>
        <ecNumber evidence="15">6.1.1.20</ecNumber>
    </recommendedName>
    <alternativeName>
        <fullName evidence="15">Phenylalanyl-tRNA synthetase beta subunit</fullName>
        <shortName evidence="15">PheRS</shortName>
    </alternativeName>
</protein>
<dbReference type="InterPro" id="IPR005146">
    <property type="entry name" value="B3/B4_tRNA-bd"/>
</dbReference>
<evidence type="ECO:0000256" key="6">
    <source>
        <dbReference type="ARBA" id="ARBA00022598"/>
    </source>
</evidence>
<evidence type="ECO:0000259" key="19">
    <source>
        <dbReference type="PROSITE" id="PS51483"/>
    </source>
</evidence>
<comment type="similarity">
    <text evidence="2 15">Belongs to the phenylalanyl-tRNA synthetase beta subunit family. Type 1 subfamily.</text>
</comment>
<dbReference type="GO" id="GO:0005524">
    <property type="term" value="F:ATP binding"/>
    <property type="evidence" value="ECO:0007669"/>
    <property type="project" value="UniProtKB-UniRule"/>
</dbReference>
<evidence type="ECO:0000256" key="1">
    <source>
        <dbReference type="ARBA" id="ARBA00004496"/>
    </source>
</evidence>
<dbReference type="Gene3D" id="3.30.56.10">
    <property type="match status" value="2"/>
</dbReference>